<name>A0A7S3XDG8_9CHLO</name>
<feature type="compositionally biased region" description="Polar residues" evidence="1">
    <location>
        <begin position="56"/>
        <end position="79"/>
    </location>
</feature>
<proteinExistence type="predicted"/>
<evidence type="ECO:0008006" key="3">
    <source>
        <dbReference type="Google" id="ProtNLM"/>
    </source>
</evidence>
<protein>
    <recommendedName>
        <fullName evidence="3">DUF1868 domain-containing protein</fullName>
    </recommendedName>
</protein>
<organism evidence="2">
    <name type="scientific">Picocystis salinarum</name>
    <dbReference type="NCBI Taxonomy" id="88271"/>
    <lineage>
        <taxon>Eukaryota</taxon>
        <taxon>Viridiplantae</taxon>
        <taxon>Chlorophyta</taxon>
        <taxon>Picocystophyceae</taxon>
        <taxon>Picocystales</taxon>
        <taxon>Picocystaceae</taxon>
        <taxon>Picocystis</taxon>
    </lineage>
</organism>
<accession>A0A7S3XDG8</accession>
<dbReference type="Gene3D" id="3.90.1140.10">
    <property type="entry name" value="Cyclic phosphodiesterase"/>
    <property type="match status" value="1"/>
</dbReference>
<feature type="region of interest" description="Disordered" evidence="1">
    <location>
        <begin position="39"/>
        <end position="99"/>
    </location>
</feature>
<evidence type="ECO:0000313" key="2">
    <source>
        <dbReference type="EMBL" id="CAE0608920.1"/>
    </source>
</evidence>
<evidence type="ECO:0000256" key="1">
    <source>
        <dbReference type="SAM" id="MobiDB-lite"/>
    </source>
</evidence>
<dbReference type="PANTHER" id="PTHR37204">
    <property type="entry name" value="TRANSMEMBRANE PROTEIN"/>
    <property type="match status" value="1"/>
</dbReference>
<dbReference type="AlphaFoldDB" id="A0A7S3XDG8"/>
<dbReference type="PANTHER" id="PTHR37204:SF1">
    <property type="entry name" value="TRANSMEMBRANE PROTEIN"/>
    <property type="match status" value="1"/>
</dbReference>
<feature type="compositionally biased region" description="Basic and acidic residues" evidence="1">
    <location>
        <begin position="39"/>
        <end position="55"/>
    </location>
</feature>
<gene>
    <name evidence="2" type="ORF">PSAL00342_LOCUS2739</name>
</gene>
<reference evidence="2" key="1">
    <citation type="submission" date="2021-01" db="EMBL/GenBank/DDBJ databases">
        <authorList>
            <person name="Corre E."/>
            <person name="Pelletier E."/>
            <person name="Niang G."/>
            <person name="Scheremetjew M."/>
            <person name="Finn R."/>
            <person name="Kale V."/>
            <person name="Holt S."/>
            <person name="Cochrane G."/>
            <person name="Meng A."/>
            <person name="Brown T."/>
            <person name="Cohen L."/>
        </authorList>
    </citation>
    <scope>NUCLEOTIDE SEQUENCE</scope>
    <source>
        <strain evidence="2">CCMP1897</strain>
    </source>
</reference>
<sequence>MAWEWGNRHGWTIAWTATLCVGGTVLGWKIARLHHHHQMEETGEGKDETQPKDTYETTVGGTEPTQEWNSGWDASSTSKPFRGVNLSDLEDETEEKETKHEVEEVCTGSSYTLEQGHETRRIEYERMQKETLQAGLAMEIVATTRGRFDVREGWISAWPKKYALPEHAVRILMAPVGGEPNLTTQATCAVRKIMKVLPLGMQVFINPAKSYHCTIFHLSRPEEVRTNPFLEYKQVPPDGMPRRATDQVLQEEIQALQQLGKYVPTLVLEVERVILAPSGVLLMLFQDVTEASGDVVDRLRNTLRKAFPGAPIRQTEIVIHCTLMRLLTPVQLPLATREQIDAVCQAITQEVRGLRVRLSQLEFVYEEEFSTVNGPRFGIPLCP</sequence>
<dbReference type="EMBL" id="HBIS01003052">
    <property type="protein sequence ID" value="CAE0608920.1"/>
    <property type="molecule type" value="Transcribed_RNA"/>
</dbReference>